<evidence type="ECO:0000256" key="13">
    <source>
        <dbReference type="ARBA" id="ARBA00049131"/>
    </source>
</evidence>
<dbReference type="AlphaFoldDB" id="H8KXP9"/>
<evidence type="ECO:0000313" key="17">
    <source>
        <dbReference type="Proteomes" id="UP000007590"/>
    </source>
</evidence>
<feature type="binding site" description="axial binding residue" evidence="14">
    <location>
        <position position="298"/>
    </location>
    <ligand>
        <name>heme c</name>
        <dbReference type="ChEBI" id="CHEBI:61717"/>
        <label>5</label>
    </ligand>
    <ligandPart>
        <name>Fe</name>
        <dbReference type="ChEBI" id="CHEBI:18248"/>
    </ligandPart>
</feature>
<dbReference type="InterPro" id="IPR036280">
    <property type="entry name" value="Multihaem_cyt_sf"/>
</dbReference>
<dbReference type="HOGENOM" id="CLU_035040_1_0_10"/>
<feature type="binding site" description="axial binding residue" evidence="14">
    <location>
        <position position="340"/>
    </location>
    <ligand>
        <name>heme c</name>
        <dbReference type="ChEBI" id="CHEBI:61717"/>
        <label>5</label>
    </ligand>
    <ligandPart>
        <name>Fe</name>
        <dbReference type="ChEBI" id="CHEBI:18248"/>
    </ligandPart>
</feature>
<dbReference type="RefSeq" id="WP_014678692.1">
    <property type="nucleotide sequence ID" value="NC_017770.1"/>
</dbReference>
<dbReference type="KEGG" id="scn:Solca_0321"/>
<dbReference type="PANTHER" id="PTHR30633">
    <property type="entry name" value="CYTOCHROME C-552 RESPIRATORY NITRITE REDUCTASE"/>
    <property type="match status" value="1"/>
</dbReference>
<dbReference type="OrthoDB" id="9780421at2"/>
<dbReference type="GO" id="GO:0005509">
    <property type="term" value="F:calcium ion binding"/>
    <property type="evidence" value="ECO:0007669"/>
    <property type="project" value="UniProtKB-UniRule"/>
</dbReference>
<feature type="binding site" description="covalent" evidence="14">
    <location>
        <position position="305"/>
    </location>
    <ligand>
        <name>heme c</name>
        <dbReference type="ChEBI" id="CHEBI:61717"/>
        <label>4</label>
    </ligand>
</feature>
<accession>H8KXP9</accession>
<feature type="binding site" evidence="14">
    <location>
        <position position="235"/>
    </location>
    <ligand>
        <name>substrate</name>
    </ligand>
</feature>
<dbReference type="PIRSF" id="PIRSF000243">
    <property type="entry name" value="Cyt_c552"/>
    <property type="match status" value="1"/>
</dbReference>
<feature type="binding site" evidence="14">
    <location>
        <position position="234"/>
    </location>
    <ligand>
        <name>Ca(2+)</name>
        <dbReference type="ChEBI" id="CHEBI:29108"/>
    </ligand>
</feature>
<protein>
    <recommendedName>
        <fullName evidence="14">Cytochrome c-552</fullName>
        <ecNumber evidence="14">1.7.2.2</ecNumber>
    </recommendedName>
    <alternativeName>
        <fullName evidence="14">Ammonia-forming cytochrome c nitrite reductase</fullName>
        <shortName evidence="14">Cytochrome c nitrite reductase</shortName>
    </alternativeName>
</protein>
<keyword evidence="8 14" id="KW-0574">Periplasm</keyword>
<feature type="binding site" description="covalent" evidence="14">
    <location>
        <position position="151"/>
    </location>
    <ligand>
        <name>heme c</name>
        <dbReference type="ChEBI" id="CHEBI:61717"/>
        <label>1</label>
    </ligand>
</feature>
<feature type="binding site" description="covalent" evidence="14">
    <location>
        <position position="189"/>
    </location>
    <ligand>
        <name>heme c</name>
        <dbReference type="ChEBI" id="CHEBI:61717"/>
        <label>2</label>
    </ligand>
</feature>
<dbReference type="CDD" id="cd00548">
    <property type="entry name" value="NrfA-like"/>
    <property type="match status" value="1"/>
</dbReference>
<evidence type="ECO:0000256" key="6">
    <source>
        <dbReference type="ARBA" id="ARBA00022723"/>
    </source>
</evidence>
<feature type="binding site" description="axial binding residue" evidence="14">
    <location>
        <position position="120"/>
    </location>
    <ligand>
        <name>heme c</name>
        <dbReference type="ChEBI" id="CHEBI:61717"/>
        <label>3</label>
    </ligand>
    <ligandPart>
        <name>Fe</name>
        <dbReference type="ChEBI" id="CHEBI:18248"/>
    </ligandPart>
</feature>
<dbReference type="GO" id="GO:0019645">
    <property type="term" value="P:anaerobic electron transport chain"/>
    <property type="evidence" value="ECO:0007669"/>
    <property type="project" value="TreeGrafter"/>
</dbReference>
<comment type="cofactor">
    <cofactor evidence="14">
        <name>heme c</name>
        <dbReference type="ChEBI" id="CHEBI:61717"/>
    </cofactor>
    <text evidence="14">Binds 5 heme c groups covalently per monomer.</text>
</comment>
<dbReference type="GO" id="GO:0042128">
    <property type="term" value="P:nitrate assimilation"/>
    <property type="evidence" value="ECO:0007669"/>
    <property type="project" value="UniProtKB-UniRule"/>
</dbReference>
<evidence type="ECO:0000256" key="15">
    <source>
        <dbReference type="SAM" id="Phobius"/>
    </source>
</evidence>
<dbReference type="Gene3D" id="1.10.1130.10">
    <property type="entry name" value="Flavocytochrome C3, Chain A"/>
    <property type="match status" value="1"/>
</dbReference>
<evidence type="ECO:0000256" key="7">
    <source>
        <dbReference type="ARBA" id="ARBA00022729"/>
    </source>
</evidence>
<evidence type="ECO:0000256" key="11">
    <source>
        <dbReference type="ARBA" id="ARBA00023002"/>
    </source>
</evidence>
<feature type="binding site" evidence="14">
    <location>
        <position position="235"/>
    </location>
    <ligand>
        <name>Ca(2+)</name>
        <dbReference type="ChEBI" id="CHEBI:29108"/>
    </ligand>
</feature>
<comment type="cofactor">
    <cofactor evidence="14">
        <name>Ca(2+)</name>
        <dbReference type="ChEBI" id="CHEBI:29108"/>
    </cofactor>
    <text evidence="14">Binds 1 Ca(2+) ion per monomer.</text>
</comment>
<evidence type="ECO:0000313" key="16">
    <source>
        <dbReference type="EMBL" id="AFD05464.1"/>
    </source>
</evidence>
<dbReference type="PANTHER" id="PTHR30633:SF0">
    <property type="entry name" value="CYTOCHROME C-552"/>
    <property type="match status" value="1"/>
</dbReference>
<feature type="binding site" description="axial binding residue" evidence="14">
    <location>
        <position position="309"/>
    </location>
    <ligand>
        <name>heme c</name>
        <dbReference type="ChEBI" id="CHEBI:61717"/>
        <label>4</label>
    </ligand>
    <ligandPart>
        <name>Fe</name>
        <dbReference type="ChEBI" id="CHEBI:18248"/>
    </ligandPart>
</feature>
<dbReference type="GO" id="GO:0042279">
    <property type="term" value="F:nitrite reductase (cytochrome, ammonia-forming) activity"/>
    <property type="evidence" value="ECO:0007669"/>
    <property type="project" value="UniProtKB-UniRule"/>
</dbReference>
<name>H8KXP9_SOLCM</name>
<feature type="binding site" description="axial binding residue" evidence="14">
    <location>
        <position position="190"/>
    </location>
    <ligand>
        <name>heme c</name>
        <dbReference type="ChEBI" id="CHEBI:61717"/>
        <label>2</label>
    </ligand>
    <ligandPart>
        <name>Fe</name>
        <dbReference type="ChEBI" id="CHEBI:18248"/>
    </ligandPart>
</feature>
<feature type="transmembrane region" description="Helical" evidence="15">
    <location>
        <begin position="12"/>
        <end position="33"/>
    </location>
</feature>
<dbReference type="Proteomes" id="UP000007590">
    <property type="component" value="Chromosome"/>
</dbReference>
<keyword evidence="7 14" id="KW-0732">Signal</keyword>
<dbReference type="Pfam" id="PF02335">
    <property type="entry name" value="Cytochrom_C552"/>
    <property type="match status" value="1"/>
</dbReference>
<evidence type="ECO:0000256" key="10">
    <source>
        <dbReference type="ARBA" id="ARBA00022982"/>
    </source>
</evidence>
<dbReference type="EMBL" id="CP003349">
    <property type="protein sequence ID" value="AFD05464.1"/>
    <property type="molecule type" value="Genomic_DNA"/>
</dbReference>
<dbReference type="eggNOG" id="COG3303">
    <property type="taxonomic scope" value="Bacteria"/>
</dbReference>
<dbReference type="STRING" id="929556.Solca_0321"/>
<feature type="binding site" description="covalent" evidence="14">
    <location>
        <position position="339"/>
    </location>
    <ligand>
        <name>heme c</name>
        <dbReference type="ChEBI" id="CHEBI:61717"/>
        <label>5</label>
    </ligand>
</feature>
<keyword evidence="17" id="KW-1185">Reference proteome</keyword>
<feature type="binding site" description="covalent" evidence="14">
    <location>
        <position position="336"/>
    </location>
    <ligand>
        <name>heme c</name>
        <dbReference type="ChEBI" id="CHEBI:61717"/>
        <label>5</label>
    </ligand>
</feature>
<sequence length="505" mass="57526">MTPLKETIKRKPWLGWVMFGLTMLVVFMLGLLVNSVMERRTEALFINKAMTDVKPFESKNEVWGENYPREFQTYYQTADTTFSSQYGGGKMRDMLADDPRMVVLWAGYAFAKDYTQGRGHYYAIEDIHNTLRTGSPKGPQDGPQPSSCWVCKSPDVPRMMDKLGVDEFYKKTWASLGSEIVNPIGCADCHDSKTMNLKITRPALIEAFKEQGKDITKATHNEMRSLVCAQCHVEYYFDKKSVEGAARVKFPWKNGFTVEDMEKYYDGIEFTDFVHKLSKTPILKAQHPDYELHMMGVHGQRGVSCADCHMPYKSEGGQKFTDHKIQSPLNNVANSCQVCHREEEKTLIANVNERQQKVHDIRIELEDQLVKAHLEAKIAWDKGATDVQMKNVLKLIRQAQWRWDFSAASHGASFHAPLETARMITNGMNKVAEARIELSKILVSLGQTGPIQYADISTKEKAQQLIGLDMAKERADKEVFKKTVVPQWLEQAKKKELLFSTGNSK</sequence>
<feature type="binding site" evidence="14">
    <location>
        <position position="287"/>
    </location>
    <ligand>
        <name>substrate</name>
    </ligand>
</feature>
<evidence type="ECO:0000256" key="9">
    <source>
        <dbReference type="ARBA" id="ARBA00022837"/>
    </source>
</evidence>
<keyword evidence="5 14" id="KW-0349">Heme</keyword>
<keyword evidence="15" id="KW-0812">Transmembrane</keyword>
<feature type="binding site" description="axial binding residue" evidence="14">
    <location>
        <position position="415"/>
    </location>
    <ligand>
        <name>heme c</name>
        <dbReference type="ChEBI" id="CHEBI:61717"/>
        <label>4</label>
    </ligand>
    <ligandPart>
        <name>Fe</name>
        <dbReference type="ChEBI" id="CHEBI:18248"/>
    </ligandPart>
</feature>
<feature type="binding site" description="covalent" evidence="14">
    <location>
        <position position="186"/>
    </location>
    <ligand>
        <name>heme c</name>
        <dbReference type="ChEBI" id="CHEBI:61717"/>
        <label>2</label>
    </ligand>
</feature>
<feature type="binding site" description="covalent" evidence="14">
    <location>
        <position position="231"/>
    </location>
    <ligand>
        <name>heme c</name>
        <dbReference type="ChEBI" id="CHEBI:61717"/>
        <label>3</label>
    </ligand>
</feature>
<evidence type="ECO:0000256" key="2">
    <source>
        <dbReference type="ARBA" id="ARBA00005096"/>
    </source>
</evidence>
<dbReference type="HAMAP" id="MF_01182">
    <property type="entry name" value="Cytochrom_C552"/>
    <property type="match status" value="1"/>
</dbReference>
<evidence type="ECO:0000256" key="3">
    <source>
        <dbReference type="ARBA" id="ARBA00009288"/>
    </source>
</evidence>
<keyword evidence="15" id="KW-0472">Membrane</keyword>
<feature type="binding site" description="covalent" evidence="14">
    <location>
        <position position="228"/>
    </location>
    <ligand>
        <name>heme c</name>
        <dbReference type="ChEBI" id="CHEBI:61717"/>
        <label>3</label>
    </ligand>
</feature>
<feature type="binding site" description="covalent" evidence="14">
    <location>
        <position position="308"/>
    </location>
    <ligand>
        <name>heme c</name>
        <dbReference type="ChEBI" id="CHEBI:61717"/>
        <label>4</label>
    </ligand>
</feature>
<proteinExistence type="inferred from homology"/>
<evidence type="ECO:0000256" key="4">
    <source>
        <dbReference type="ARBA" id="ARBA00022448"/>
    </source>
</evidence>
<comment type="subcellular location">
    <subcellularLocation>
        <location evidence="1 14">Periplasm</location>
    </subcellularLocation>
</comment>
<dbReference type="NCBIfam" id="NF008339">
    <property type="entry name" value="PRK11125.1"/>
    <property type="match status" value="1"/>
</dbReference>
<evidence type="ECO:0000256" key="12">
    <source>
        <dbReference type="ARBA" id="ARBA00023004"/>
    </source>
</evidence>
<keyword evidence="11 14" id="KW-0560">Oxidoreductase</keyword>
<organism evidence="16 17">
    <name type="scientific">Solitalea canadensis (strain ATCC 29591 / DSM 3403 / JCM 21819 / LMG 8368 / NBRC 15130 / NCIMB 12057 / USAM 9D)</name>
    <name type="common">Flexibacter canadensis</name>
    <dbReference type="NCBI Taxonomy" id="929556"/>
    <lineage>
        <taxon>Bacteria</taxon>
        <taxon>Pseudomonadati</taxon>
        <taxon>Bacteroidota</taxon>
        <taxon>Sphingobacteriia</taxon>
        <taxon>Sphingobacteriales</taxon>
        <taxon>Sphingobacteriaceae</taxon>
        <taxon>Solitalea</taxon>
    </lineage>
</organism>
<dbReference type="GO" id="GO:0005506">
    <property type="term" value="F:iron ion binding"/>
    <property type="evidence" value="ECO:0007669"/>
    <property type="project" value="UniProtKB-UniRule"/>
</dbReference>
<evidence type="ECO:0000256" key="14">
    <source>
        <dbReference type="HAMAP-Rule" id="MF_01182"/>
    </source>
</evidence>
<evidence type="ECO:0000256" key="8">
    <source>
        <dbReference type="ARBA" id="ARBA00022764"/>
    </source>
</evidence>
<dbReference type="SUPFAM" id="SSF48695">
    <property type="entry name" value="Multiheme cytochromes"/>
    <property type="match status" value="1"/>
</dbReference>
<evidence type="ECO:0000256" key="1">
    <source>
        <dbReference type="ARBA" id="ARBA00004418"/>
    </source>
</evidence>
<dbReference type="EC" id="1.7.2.2" evidence="14"/>
<dbReference type="FunFam" id="1.20.140.10:FF:000014">
    <property type="entry name" value="Cytochrome c-552"/>
    <property type="match status" value="1"/>
</dbReference>
<comment type="catalytic activity">
    <reaction evidence="13 14">
        <text>6 Fe(III)-[cytochrome c] + NH4(+) + 2 H2O = 6 Fe(II)-[cytochrome c] + nitrite + 8 H(+)</text>
        <dbReference type="Rhea" id="RHEA:13089"/>
        <dbReference type="Rhea" id="RHEA-COMP:10350"/>
        <dbReference type="Rhea" id="RHEA-COMP:14399"/>
        <dbReference type="ChEBI" id="CHEBI:15377"/>
        <dbReference type="ChEBI" id="CHEBI:15378"/>
        <dbReference type="ChEBI" id="CHEBI:16301"/>
        <dbReference type="ChEBI" id="CHEBI:28938"/>
        <dbReference type="ChEBI" id="CHEBI:29033"/>
        <dbReference type="ChEBI" id="CHEBI:29034"/>
        <dbReference type="EC" id="1.7.2.2"/>
    </reaction>
</comment>
<keyword evidence="10 14" id="KW-0249">Electron transport</keyword>
<keyword evidence="9 14" id="KW-0106">Calcium</keyword>
<keyword evidence="6 14" id="KW-0479">Metal-binding</keyword>
<dbReference type="InterPro" id="IPR017570">
    <property type="entry name" value="Cyt_c_NO2Rdtase_formate-dep"/>
</dbReference>
<keyword evidence="4 14" id="KW-0813">Transport</keyword>
<feature type="binding site" description="axial binding residue" evidence="14">
    <location>
        <position position="152"/>
    </location>
    <ligand>
        <name>heme c</name>
        <dbReference type="ChEBI" id="CHEBI:61717"/>
        <label>1</label>
    </ligand>
    <ligandPart>
        <name>Fe</name>
        <dbReference type="ChEBI" id="CHEBI:18248"/>
    </ligandPart>
</feature>
<dbReference type="UniPathway" id="UPA00653"/>
<dbReference type="GO" id="GO:0030288">
    <property type="term" value="C:outer membrane-bounded periplasmic space"/>
    <property type="evidence" value="ECO:0007669"/>
    <property type="project" value="TreeGrafter"/>
</dbReference>
<feature type="binding site" description="axial binding residue" evidence="14">
    <location>
        <position position="232"/>
    </location>
    <ligand>
        <name>heme c</name>
        <dbReference type="ChEBI" id="CHEBI:61717"/>
        <label>3</label>
    </ligand>
    <ligandPart>
        <name>Fe</name>
        <dbReference type="ChEBI" id="CHEBI:18248"/>
    </ligandPart>
</feature>
<feature type="binding site" description="covalent" evidence="14">
    <location>
        <position position="148"/>
    </location>
    <ligand>
        <name>heme c</name>
        <dbReference type="ChEBI" id="CHEBI:61717"/>
        <label>1</label>
    </ligand>
</feature>
<keyword evidence="12 14" id="KW-0408">Iron</keyword>
<dbReference type="GO" id="GO:0020037">
    <property type="term" value="F:heme binding"/>
    <property type="evidence" value="ECO:0007669"/>
    <property type="project" value="InterPro"/>
</dbReference>
<reference evidence="16" key="1">
    <citation type="submission" date="2012-02" db="EMBL/GenBank/DDBJ databases">
        <title>The complete genome of Solitalea canadensis DSM 3403.</title>
        <authorList>
            <consortium name="US DOE Joint Genome Institute (JGI-PGF)"/>
            <person name="Lucas S."/>
            <person name="Copeland A."/>
            <person name="Lapidus A."/>
            <person name="Glavina del Rio T."/>
            <person name="Dalin E."/>
            <person name="Tice H."/>
            <person name="Bruce D."/>
            <person name="Goodwin L."/>
            <person name="Pitluck S."/>
            <person name="Peters L."/>
            <person name="Ovchinnikova G."/>
            <person name="Lu M."/>
            <person name="Kyrpides N."/>
            <person name="Mavromatis K."/>
            <person name="Ivanova N."/>
            <person name="Brettin T."/>
            <person name="Detter J.C."/>
            <person name="Han C."/>
            <person name="Larimer F."/>
            <person name="Land M."/>
            <person name="Hauser L."/>
            <person name="Markowitz V."/>
            <person name="Cheng J.-F."/>
            <person name="Hugenholtz P."/>
            <person name="Woyke T."/>
            <person name="Wu D."/>
            <person name="Spring S."/>
            <person name="Schroeder M."/>
            <person name="Kopitz M."/>
            <person name="Brambilla E."/>
            <person name="Klenk H.-P."/>
            <person name="Eisen J.A."/>
        </authorList>
    </citation>
    <scope>NUCLEOTIDE SEQUENCE</scope>
    <source>
        <strain evidence="16">DSM 3403</strain>
    </source>
</reference>
<comment type="function">
    <text evidence="14">Catalyzes the reduction of nitrite to ammonia, consuming six electrons in the process.</text>
</comment>
<comment type="similarity">
    <text evidence="3 14">Belongs to the cytochrome c-552 family.</text>
</comment>
<keyword evidence="15" id="KW-1133">Transmembrane helix</keyword>
<feature type="binding site" evidence="14">
    <location>
        <position position="286"/>
    </location>
    <ligand>
        <name>Ca(2+)</name>
        <dbReference type="ChEBI" id="CHEBI:29108"/>
    </ligand>
</feature>
<dbReference type="InterPro" id="IPR003321">
    <property type="entry name" value="Cyt_c552"/>
</dbReference>
<feature type="binding site" evidence="14">
    <location>
        <position position="284"/>
    </location>
    <ligand>
        <name>Ca(2+)</name>
        <dbReference type="ChEBI" id="CHEBI:29108"/>
    </ligand>
</feature>
<evidence type="ECO:0000256" key="5">
    <source>
        <dbReference type="ARBA" id="ARBA00022617"/>
    </source>
</evidence>
<feature type="binding site" description="axial binding residue" evidence="14">
    <location>
        <position position="323"/>
    </location>
    <ligand>
        <name>heme c</name>
        <dbReference type="ChEBI" id="CHEBI:61717"/>
        <label>2</label>
    </ligand>
    <ligandPart>
        <name>Fe</name>
        <dbReference type="ChEBI" id="CHEBI:18248"/>
    </ligandPart>
</feature>
<comment type="pathway">
    <text evidence="2 14">Nitrogen metabolism; nitrate reduction (assimilation).</text>
</comment>
<gene>
    <name evidence="14" type="primary">nrfA</name>
    <name evidence="16" type="ordered locus">Solca_0321</name>
</gene>
<dbReference type="Gene3D" id="1.20.140.10">
    <property type="entry name" value="Butyryl-CoA Dehydrogenase, subunit A, domain 3"/>
    <property type="match status" value="1"/>
</dbReference>